<protein>
    <recommendedName>
        <fullName evidence="3">DUF2169 domain-containing protein</fullName>
    </recommendedName>
</protein>
<proteinExistence type="predicted"/>
<evidence type="ECO:0000313" key="1">
    <source>
        <dbReference type="EMBL" id="MDA0138095.1"/>
    </source>
</evidence>
<accession>A0ABT4RHX6</accession>
<keyword evidence="2" id="KW-1185">Reference proteome</keyword>
<gene>
    <name evidence="1" type="ORF">OJ962_11330</name>
</gene>
<organism evidence="1 2">
    <name type="scientific">Solirubrobacter deserti</name>
    <dbReference type="NCBI Taxonomy" id="2282478"/>
    <lineage>
        <taxon>Bacteria</taxon>
        <taxon>Bacillati</taxon>
        <taxon>Actinomycetota</taxon>
        <taxon>Thermoleophilia</taxon>
        <taxon>Solirubrobacterales</taxon>
        <taxon>Solirubrobacteraceae</taxon>
        <taxon>Solirubrobacter</taxon>
    </lineage>
</organism>
<dbReference type="Proteomes" id="UP001147700">
    <property type="component" value="Unassembled WGS sequence"/>
</dbReference>
<dbReference type="RefSeq" id="WP_202954171.1">
    <property type="nucleotide sequence ID" value="NZ_JAPCID010000013.1"/>
</dbReference>
<name>A0ABT4RHX6_9ACTN</name>
<dbReference type="EMBL" id="JAPCID010000013">
    <property type="protein sequence ID" value="MDA0138095.1"/>
    <property type="molecule type" value="Genomic_DNA"/>
</dbReference>
<comment type="caution">
    <text evidence="1">The sequence shown here is derived from an EMBL/GenBank/DDBJ whole genome shotgun (WGS) entry which is preliminary data.</text>
</comment>
<evidence type="ECO:0000313" key="2">
    <source>
        <dbReference type="Proteomes" id="UP001147700"/>
    </source>
</evidence>
<reference evidence="1" key="1">
    <citation type="submission" date="2022-10" db="EMBL/GenBank/DDBJ databases">
        <title>The WGS of Solirubrobacter sp. CPCC 204708.</title>
        <authorList>
            <person name="Jiang Z."/>
        </authorList>
    </citation>
    <scope>NUCLEOTIDE SEQUENCE</scope>
    <source>
        <strain evidence="1">CPCC 204708</strain>
    </source>
</reference>
<sequence length="336" mass="36281">MAASLYLNQTPPNPWWLSPALSVVKVGLTNLDGGTPLLDVVPSATVSQHARGEAGNDGTTDATDVHVQLWAHVFATAASPSLWLASLGGIAGVSIPAGTGATIEDGQEQPFDEPWDAGSGLTTAELGPLLNDDGQLHCCMFGNVYSPTDGQVVTDPTTLQPATNRHHAQRNMTISPLNTPAVLNFMLFAGNPDPEREQDARLEVAEITPRKLPNWQLAELDRLGPWIRRTRRTPDGGLPGIEFVIDGKPQPVRTARRPLRDLAIAVDDAGEGRAVKLELGVEEARRLHICAELPDQEFVLRMFDVTQFAGDRQVGGVRVMALAVPEELLKKRVKRG</sequence>
<evidence type="ECO:0008006" key="3">
    <source>
        <dbReference type="Google" id="ProtNLM"/>
    </source>
</evidence>